<gene>
    <name evidence="1" type="ORF">NSA58_01085</name>
</gene>
<proteinExistence type="predicted"/>
<comment type="caution">
    <text evidence="1">The sequence shown here is derived from an EMBL/GenBank/DDBJ whole genome shotgun (WGS) entry which is preliminary data.</text>
</comment>
<reference evidence="1" key="1">
    <citation type="submission" date="2022-07" db="EMBL/GenBank/DDBJ databases">
        <title>Enhanced cultured diversity of the mouse gut microbiota enables custom-made synthetic communities.</title>
        <authorList>
            <person name="Afrizal A."/>
        </authorList>
    </citation>
    <scope>NUCLEOTIDE SEQUENCE</scope>
    <source>
        <strain evidence="1">DSM 29186</strain>
    </source>
</reference>
<evidence type="ECO:0000313" key="2">
    <source>
        <dbReference type="Proteomes" id="UP001140817"/>
    </source>
</evidence>
<dbReference type="RefSeq" id="WP_200886373.1">
    <property type="nucleotide sequence ID" value="NZ_JANKBY010000006.1"/>
</dbReference>
<evidence type="ECO:0000313" key="1">
    <source>
        <dbReference type="EMBL" id="MCR1821367.1"/>
    </source>
</evidence>
<keyword evidence="2" id="KW-1185">Reference proteome</keyword>
<accession>A0A9X2M8T6</accession>
<name>A0A9X2M8T6_9FIRM</name>
<dbReference type="EMBL" id="JANKBY010000006">
    <property type="protein sequence ID" value="MCR1821367.1"/>
    <property type="molecule type" value="Genomic_DNA"/>
</dbReference>
<organism evidence="1 2">
    <name type="scientific">Terrisporobacter muris</name>
    <dbReference type="NCBI Taxonomy" id="2963284"/>
    <lineage>
        <taxon>Bacteria</taxon>
        <taxon>Bacillati</taxon>
        <taxon>Bacillota</taxon>
        <taxon>Clostridia</taxon>
        <taxon>Peptostreptococcales</taxon>
        <taxon>Peptostreptococcaceae</taxon>
        <taxon>Terrisporobacter</taxon>
    </lineage>
</organism>
<sequence length="53" mass="6159">MEDITVSIEEMIDFIYNRCAGNISKDDIEMILDLQEDFLASKGLIEVEEDKLY</sequence>
<dbReference type="Proteomes" id="UP001140817">
    <property type="component" value="Unassembled WGS sequence"/>
</dbReference>
<dbReference type="AlphaFoldDB" id="A0A9X2M8T6"/>
<protein>
    <submittedName>
        <fullName evidence="1">Uncharacterized protein</fullName>
    </submittedName>
</protein>